<dbReference type="Proteomes" id="UP000543419">
    <property type="component" value="Unassembled WGS sequence"/>
</dbReference>
<dbReference type="SUPFAM" id="SSF74853">
    <property type="entry name" value="Lamin A/C globular tail domain"/>
    <property type="match status" value="1"/>
</dbReference>
<feature type="compositionally biased region" description="Basic and acidic residues" evidence="1">
    <location>
        <begin position="135"/>
        <end position="149"/>
    </location>
</feature>
<gene>
    <name evidence="5" type="ORF">G1C97_0287</name>
</gene>
<feature type="compositionally biased region" description="Polar residues" evidence="1">
    <location>
        <begin position="293"/>
        <end position="309"/>
    </location>
</feature>
<evidence type="ECO:0000256" key="3">
    <source>
        <dbReference type="SAM" id="SignalP"/>
    </source>
</evidence>
<dbReference type="InterPro" id="IPR036415">
    <property type="entry name" value="Lamin_tail_dom_sf"/>
</dbReference>
<evidence type="ECO:0000313" key="6">
    <source>
        <dbReference type="Proteomes" id="UP000543419"/>
    </source>
</evidence>
<feature type="chain" id="PRO_5031324960" evidence="3">
    <location>
        <begin position="38"/>
        <end position="1195"/>
    </location>
</feature>
<keyword evidence="3" id="KW-0732">Signal</keyword>
<feature type="region of interest" description="Disordered" evidence="1">
    <location>
        <begin position="194"/>
        <end position="218"/>
    </location>
</feature>
<dbReference type="Gene3D" id="2.60.40.1260">
    <property type="entry name" value="Lamin Tail domain"/>
    <property type="match status" value="1"/>
</dbReference>
<keyword evidence="6" id="KW-1185">Reference proteome</keyword>
<reference evidence="5 6" key="1">
    <citation type="submission" date="2020-02" db="EMBL/GenBank/DDBJ databases">
        <title>Characterization of phylogenetic diversity of novel bifidobacterial species isolated in Czech ZOOs.</title>
        <authorList>
            <person name="Lugli G.A."/>
            <person name="Vera N.B."/>
            <person name="Ventura M."/>
        </authorList>
    </citation>
    <scope>NUCLEOTIDE SEQUENCE [LARGE SCALE GENOMIC DNA]</scope>
    <source>
        <strain evidence="5 6">DSM 109959</strain>
    </source>
</reference>
<dbReference type="Gene3D" id="2.60.40.3050">
    <property type="match status" value="2"/>
</dbReference>
<evidence type="ECO:0000256" key="2">
    <source>
        <dbReference type="SAM" id="Phobius"/>
    </source>
</evidence>
<feature type="transmembrane region" description="Helical" evidence="2">
    <location>
        <begin position="1163"/>
        <end position="1181"/>
    </location>
</feature>
<dbReference type="InterPro" id="IPR001322">
    <property type="entry name" value="Lamin_tail_dom"/>
</dbReference>
<dbReference type="EMBL" id="JAAIIG010000001">
    <property type="protein sequence ID" value="NMM97338.1"/>
    <property type="molecule type" value="Genomic_DNA"/>
</dbReference>
<proteinExistence type="predicted"/>
<dbReference type="Pfam" id="PF00932">
    <property type="entry name" value="LTD"/>
    <property type="match status" value="1"/>
</dbReference>
<dbReference type="NCBIfam" id="TIGR03786">
    <property type="entry name" value="strep_pil_rpt"/>
    <property type="match status" value="1"/>
</dbReference>
<feature type="region of interest" description="Disordered" evidence="1">
    <location>
        <begin position="135"/>
        <end position="182"/>
    </location>
</feature>
<dbReference type="InterPro" id="IPR038174">
    <property type="entry name" value="Strep_pil_link_sf"/>
</dbReference>
<dbReference type="AlphaFoldDB" id="A0A7Y0HW65"/>
<evidence type="ECO:0000259" key="4">
    <source>
        <dbReference type="PROSITE" id="PS51841"/>
    </source>
</evidence>
<dbReference type="RefSeq" id="WP_169240183.1">
    <property type="nucleotide sequence ID" value="NZ_JAAIIG010000001.1"/>
</dbReference>
<accession>A0A7Y0HW65</accession>
<keyword evidence="2" id="KW-1133">Transmembrane helix</keyword>
<protein>
    <submittedName>
        <fullName evidence="5">Bifunctional metallophosphatase/5'-nucleotidase</fullName>
    </submittedName>
</protein>
<sequence>MRRVSEKNRGVKLLAASVAAGMLTTLALGIVNPVAQAANSDVVFSEVCADNGCGANGYSTDWVEVYNKGSQTVDLTGWTVTDDKGNVAATLRGNIAPGTYRTFDADGLGNGGDSVTLSGSGDSYTWTKKAGTDETWHRDKGVGSWKKDAPSPTDNGNQQGGGTEGGNTDIPSTAAELKDWPGPKETEALDAVDEYGQGGGSTKGNHQDGNLSDLAYEPSMDGGPGILWAIDNDLNPTMDSTEFKGPGAISKWVPQDNYSATNPAWQQDPNNNWTFQVGGETHGGKQLRYPGITASSDLDSSSPTRQSGPDTEGVTLVRNATDGHKYAFAAAERDNGEEKVAYSGNSDQKPKNVPRYSILVYDLDDAENAKTNLKDQAGDNATGAKTDVADDLTAVREYQFNDQLSNKYGVDVRFGDELSVKDKNANLGFEAITFLPDSYLVAHQYQIDGKSYTPSTTAHYGGLFLAGLEQNGNMYLMELDEDGTGTILQEVKLPQSAREALQIAADGKTYGKAMTVAALFYDSAHDRVVFGCDNTCGGAGLTADGKDYQAGGMSKVAYMTIQNGAFTVTDVYKTPEGLNGTYNIQPMNAEGFAMSSDAEKIKGSDLKKREPYKNATDVDPSKWYKPVYWTDDGVGSEQGVVTGANAQAGHSLYRGYIEVPVPNPDQPTSIVDIPVKKEWKAKDGTTAATPATGTTVDVTLTQDPSASDGGRQVGKITLVDGSATANDASDDWAGQFSNVEVGHQYKVTETMHKGTGETATWTTTIATSPRNGQTQDDDNDGKPETFVINSVSGAPGAITITNTSDQAPVTTAPTAAAYQMPFTKTVQGLDTDDDFNFQLTKASDERKDMRFGDSTAATAATGTVTDKFTMDTGTKSDSHTAKFSQITFNEAGVYHLSATETSTTTAQGWKYDNAAKDVCVVVTLDSAANKLSVSGLASYDKASGTCASTVDATFTASGPTFVNVYQASIPPAGVQEANLAVAKIVPQFAAPAWSGDTIGAKAIGNGFTFTVQQTGQDFTVNAKEADAKLPDSAHCTPLSGNATACTVSVNADSSPTTDYKGKTAPLGTISFDKAGTWYYTVTENARNDTGTFSYSKAVYHVTITVSDDEATNTLKAATTIDRATGDTGNKAANDITGKSMVFTNEYVKPIDKLPFTGAAGTNMLAGLLAGCAFFAGGLAIGRSDLGRKRRQPLSV</sequence>
<evidence type="ECO:0000313" key="5">
    <source>
        <dbReference type="EMBL" id="NMM97338.1"/>
    </source>
</evidence>
<feature type="region of interest" description="Disordered" evidence="1">
    <location>
        <begin position="278"/>
        <end position="313"/>
    </location>
</feature>
<dbReference type="PROSITE" id="PS51841">
    <property type="entry name" value="LTD"/>
    <property type="match status" value="1"/>
</dbReference>
<evidence type="ECO:0000256" key="1">
    <source>
        <dbReference type="SAM" id="MobiDB-lite"/>
    </source>
</evidence>
<name>A0A7Y0HW65_9BIFI</name>
<organism evidence="5 6">
    <name type="scientific">Bifidobacterium olomucense</name>
    <dbReference type="NCBI Taxonomy" id="2675324"/>
    <lineage>
        <taxon>Bacteria</taxon>
        <taxon>Bacillati</taxon>
        <taxon>Actinomycetota</taxon>
        <taxon>Actinomycetes</taxon>
        <taxon>Bifidobacteriales</taxon>
        <taxon>Bifidobacteriaceae</taxon>
        <taxon>Bifidobacterium</taxon>
    </lineage>
</organism>
<keyword evidence="2" id="KW-0812">Transmembrane</keyword>
<feature type="domain" description="LTD" evidence="4">
    <location>
        <begin position="32"/>
        <end position="199"/>
    </location>
</feature>
<comment type="caution">
    <text evidence="5">The sequence shown here is derived from an EMBL/GenBank/DDBJ whole genome shotgun (WGS) entry which is preliminary data.</text>
</comment>
<dbReference type="InterPro" id="IPR022464">
    <property type="entry name" value="Strep_pil_isopept_link"/>
</dbReference>
<keyword evidence="2" id="KW-0472">Membrane</keyword>
<feature type="signal peptide" evidence="3">
    <location>
        <begin position="1"/>
        <end position="37"/>
    </location>
</feature>
<dbReference type="Pfam" id="PF12892">
    <property type="entry name" value="FctA"/>
    <property type="match status" value="2"/>
</dbReference>